<dbReference type="EMBL" id="SMAH01000020">
    <property type="protein sequence ID" value="TCS94124.1"/>
    <property type="molecule type" value="Genomic_DNA"/>
</dbReference>
<protein>
    <submittedName>
        <fullName evidence="5">Prophage major tail sheath protein</fullName>
    </submittedName>
</protein>
<dbReference type="Pfam" id="PF17482">
    <property type="entry name" value="Phage_sheath_1C"/>
    <property type="match status" value="1"/>
</dbReference>
<feature type="domain" description="Tail sheath protein subtilisin-like" evidence="2">
    <location>
        <begin position="116"/>
        <end position="275"/>
    </location>
</feature>
<proteinExistence type="inferred from homology"/>
<dbReference type="PANTHER" id="PTHR35861">
    <property type="match status" value="1"/>
</dbReference>
<evidence type="ECO:0000313" key="5">
    <source>
        <dbReference type="EMBL" id="TSE18950.1"/>
    </source>
</evidence>
<dbReference type="Proteomes" id="UP000315577">
    <property type="component" value="Unassembled WGS sequence"/>
</dbReference>
<dbReference type="AlphaFoldDB" id="A0A4R3L7E3"/>
<dbReference type="InterPro" id="IPR020287">
    <property type="entry name" value="Tail_sheath_C"/>
</dbReference>
<accession>A0A4R3L7E3</accession>
<evidence type="ECO:0000256" key="1">
    <source>
        <dbReference type="ARBA" id="ARBA00008005"/>
    </source>
</evidence>
<dbReference type="Gene3D" id="3.40.50.11780">
    <property type="match status" value="1"/>
</dbReference>
<evidence type="ECO:0000259" key="3">
    <source>
        <dbReference type="Pfam" id="PF17482"/>
    </source>
</evidence>
<feature type="domain" description="Tail sheath protein C-terminal" evidence="3">
    <location>
        <begin position="276"/>
        <end position="376"/>
    </location>
</feature>
<dbReference type="PANTHER" id="PTHR35861:SF1">
    <property type="entry name" value="PHAGE TAIL SHEATH PROTEIN"/>
    <property type="match status" value="1"/>
</dbReference>
<comment type="caution">
    <text evidence="4">The sequence shown here is derived from an EMBL/GenBank/DDBJ whole genome shotgun (WGS) entry which is preliminary data.</text>
</comment>
<dbReference type="OrthoDB" id="9767864at2"/>
<dbReference type="InterPro" id="IPR035089">
    <property type="entry name" value="Phage_sheath_subtilisin"/>
</dbReference>
<evidence type="ECO:0000313" key="7">
    <source>
        <dbReference type="Proteomes" id="UP000315577"/>
    </source>
</evidence>
<dbReference type="InterPro" id="IPR052042">
    <property type="entry name" value="Tail_sheath_structural"/>
</dbReference>
<keyword evidence="7" id="KW-1185">Reference proteome</keyword>
<dbReference type="Proteomes" id="UP000295536">
    <property type="component" value="Unassembled WGS sequence"/>
</dbReference>
<name>A0A4R3L7E3_9BURK</name>
<dbReference type="RefSeq" id="WP_132963599.1">
    <property type="nucleotide sequence ID" value="NZ_SMAH01000020.1"/>
</dbReference>
<comment type="similarity">
    <text evidence="1">Belongs to the myoviridae tail sheath protein family.</text>
</comment>
<reference evidence="4 6" key="1">
    <citation type="submission" date="2019-03" db="EMBL/GenBank/DDBJ databases">
        <title>Genomic Encyclopedia of Type Strains, Phase IV (KMG-IV): sequencing the most valuable type-strain genomes for metagenomic binning, comparative biology and taxonomic classification.</title>
        <authorList>
            <person name="Goeker M."/>
        </authorList>
    </citation>
    <scope>NUCLEOTIDE SEQUENCE [LARGE SCALE GENOMIC DNA]</scope>
    <source>
        <strain evidence="4 6">DSM 12034</strain>
    </source>
</reference>
<evidence type="ECO:0000313" key="6">
    <source>
        <dbReference type="Proteomes" id="UP000295536"/>
    </source>
</evidence>
<dbReference type="Pfam" id="PF04984">
    <property type="entry name" value="Phage_sheath_1"/>
    <property type="match status" value="1"/>
</dbReference>
<organism evidence="4 6">
    <name type="scientific">Tepidimonas ignava</name>
    <dbReference type="NCBI Taxonomy" id="114249"/>
    <lineage>
        <taxon>Bacteria</taxon>
        <taxon>Pseudomonadati</taxon>
        <taxon>Pseudomonadota</taxon>
        <taxon>Betaproteobacteria</taxon>
        <taxon>Burkholderiales</taxon>
        <taxon>Tepidimonas</taxon>
    </lineage>
</organism>
<reference evidence="5 7" key="2">
    <citation type="submission" date="2019-07" db="EMBL/GenBank/DDBJ databases">
        <title>Tepidimonas ignava SPS-1037 draft genome.</title>
        <authorList>
            <person name="Da Costa M.S."/>
            <person name="Froufe H.J.C."/>
            <person name="Egas C."/>
            <person name="Albuquerque L."/>
        </authorList>
    </citation>
    <scope>NUCLEOTIDE SEQUENCE [LARGE SCALE GENOMIC DNA]</scope>
    <source>
        <strain evidence="5 7">SPS-1037</strain>
    </source>
</reference>
<sequence length="388" mass="41160">MPTAFHHGVEVIEIDDGLRPIQTARFSVIGLVGTAPDAQASVFPLDTPVLVATPRSAAGLGNTGTLPQAIKAIHAQGYAPPIVVIRVPDVADNPSTATVDERLAAVVGGIDTGSGARTGIAALETARSVLGVVPRLLLAPGLSQHKLVADALIAQADKLRAIALIDGPNSTTAAAIAYRAQFDSSRAYLIDPWAVADGDVVPVSPHVAGLIAKIDNERGFWHSPSNNPLVGIERPARPIDFGLGRVDSEANLLNEPGVATLITEQGIRLWGNRTCSSDPKWAFLSVRRTADMIHESLLQAHLWAVDRAIGKAYVRDVQESVNAYLRHLKSVGAILGGRCWLDEELNSPANIAAGKVYFDFDFTPPAPAERVTFRSHLVADYAAELFAA</sequence>
<evidence type="ECO:0000313" key="4">
    <source>
        <dbReference type="EMBL" id="TCS94124.1"/>
    </source>
</evidence>
<dbReference type="EMBL" id="VJNC01000020">
    <property type="protein sequence ID" value="TSE18950.1"/>
    <property type="molecule type" value="Genomic_DNA"/>
</dbReference>
<evidence type="ECO:0000259" key="2">
    <source>
        <dbReference type="Pfam" id="PF04984"/>
    </source>
</evidence>
<gene>
    <name evidence="5" type="primary">gpFI_3</name>
    <name evidence="4" type="ORF">EDC36_12046</name>
    <name evidence="5" type="ORF">Tigna_02397</name>
</gene>